<sequence>MPKSKPLFSSTLQKYVNEFGADIFSTDVTILYCKVCEVRVSEKSKQFSIQQHVAKTSSLQTLISTSSNLSFNSDLCKTLLSANIPLNKLSKPIVHKFLEKYTNKSIPDQSTLRKTYVHKCYEDTLCEIRTYTSNKNIWISIDETTDTMGRYIANTIIGTLELGHPGKVFLLDSTVLEKTNSGTIVRLFEQSLSLLWPGGIQRENVLLFLSDAAPYMVKAGKALKLLYSKMEHVTCLVHALHRVAEEIRNIFPKVDDLISNVKKIFLKAPYRLQIFKTIAPNIPLPPQPILTRWGTWLNAVMYYSEHYVLIKQVIMELDREDAISIGKVQDLIADRSLECNLAYIKS</sequence>
<evidence type="ECO:0000259" key="1">
    <source>
        <dbReference type="Pfam" id="PF04937"/>
    </source>
</evidence>
<keyword evidence="3" id="KW-1185">Reference proteome</keyword>
<dbReference type="EMBL" id="VUJU01012880">
    <property type="protein sequence ID" value="KAF0706537.1"/>
    <property type="molecule type" value="Genomic_DNA"/>
</dbReference>
<dbReference type="PANTHER" id="PTHR32344:SF1">
    <property type="entry name" value="U1-TYPE DOMAIN-CONTAINING PROTEIN"/>
    <property type="match status" value="1"/>
</dbReference>
<dbReference type="GO" id="GO:0005634">
    <property type="term" value="C:nucleus"/>
    <property type="evidence" value="ECO:0007669"/>
    <property type="project" value="InterPro"/>
</dbReference>
<dbReference type="OrthoDB" id="6604965at2759"/>
<dbReference type="InterPro" id="IPR007021">
    <property type="entry name" value="DUF659"/>
</dbReference>
<dbReference type="GO" id="GO:0006357">
    <property type="term" value="P:regulation of transcription by RNA polymerase II"/>
    <property type="evidence" value="ECO:0007669"/>
    <property type="project" value="InterPro"/>
</dbReference>
<name>A0A6G0VTY3_APHCR</name>
<feature type="non-terminal residue" evidence="2">
    <location>
        <position position="346"/>
    </location>
</feature>
<reference evidence="2 3" key="1">
    <citation type="submission" date="2019-08" db="EMBL/GenBank/DDBJ databases">
        <title>Whole genome of Aphis craccivora.</title>
        <authorList>
            <person name="Voronova N.V."/>
            <person name="Shulinski R.S."/>
            <person name="Bandarenka Y.V."/>
            <person name="Zhorov D.G."/>
            <person name="Warner D."/>
        </authorList>
    </citation>
    <scope>NUCLEOTIDE SEQUENCE [LARGE SCALE GENOMIC DNA]</scope>
    <source>
        <strain evidence="2">180601</strain>
        <tissue evidence="2">Whole Body</tissue>
    </source>
</reference>
<organism evidence="2 3">
    <name type="scientific">Aphis craccivora</name>
    <name type="common">Cowpea aphid</name>
    <dbReference type="NCBI Taxonomy" id="307492"/>
    <lineage>
        <taxon>Eukaryota</taxon>
        <taxon>Metazoa</taxon>
        <taxon>Ecdysozoa</taxon>
        <taxon>Arthropoda</taxon>
        <taxon>Hexapoda</taxon>
        <taxon>Insecta</taxon>
        <taxon>Pterygota</taxon>
        <taxon>Neoptera</taxon>
        <taxon>Paraneoptera</taxon>
        <taxon>Hemiptera</taxon>
        <taxon>Sternorrhyncha</taxon>
        <taxon>Aphidomorpha</taxon>
        <taxon>Aphidoidea</taxon>
        <taxon>Aphididae</taxon>
        <taxon>Aphidini</taxon>
        <taxon>Aphis</taxon>
        <taxon>Aphis</taxon>
    </lineage>
</organism>
<proteinExistence type="predicted"/>
<gene>
    <name evidence="2" type="ORF">FWK35_00033565</name>
</gene>
<dbReference type="SUPFAM" id="SSF53098">
    <property type="entry name" value="Ribonuclease H-like"/>
    <property type="match status" value="1"/>
</dbReference>
<evidence type="ECO:0000313" key="2">
    <source>
        <dbReference type="EMBL" id="KAF0706537.1"/>
    </source>
</evidence>
<dbReference type="InterPro" id="IPR012337">
    <property type="entry name" value="RNaseH-like_sf"/>
</dbReference>
<dbReference type="PANTHER" id="PTHR32344">
    <property type="entry name" value="U1-TYPE DOMAIN-CONTAINING PROTEIN"/>
    <property type="match status" value="1"/>
</dbReference>
<dbReference type="GO" id="GO:0003690">
    <property type="term" value="F:double-stranded DNA binding"/>
    <property type="evidence" value="ECO:0007669"/>
    <property type="project" value="InterPro"/>
</dbReference>
<dbReference type="Pfam" id="PF04937">
    <property type="entry name" value="DUF659"/>
    <property type="match status" value="1"/>
</dbReference>
<comment type="caution">
    <text evidence="2">The sequence shown here is derived from an EMBL/GenBank/DDBJ whole genome shotgun (WGS) entry which is preliminary data.</text>
</comment>
<dbReference type="AlphaFoldDB" id="A0A6G0VTY3"/>
<dbReference type="Proteomes" id="UP000478052">
    <property type="component" value="Unassembled WGS sequence"/>
</dbReference>
<evidence type="ECO:0000313" key="3">
    <source>
        <dbReference type="Proteomes" id="UP000478052"/>
    </source>
</evidence>
<accession>A0A6G0VTY3</accession>
<dbReference type="InterPro" id="IPR033375">
    <property type="entry name" value="Cggbp1"/>
</dbReference>
<feature type="domain" description="DUF659" evidence="1">
    <location>
        <begin position="107"/>
        <end position="264"/>
    </location>
</feature>
<protein>
    <submittedName>
        <fullName evidence="2">CGG triplet repeat-binding protein 1</fullName>
    </submittedName>
</protein>